<evidence type="ECO:0000313" key="4">
    <source>
        <dbReference type="EMBL" id="SHI63531.1"/>
    </source>
</evidence>
<dbReference type="RefSeq" id="WP_073215248.1">
    <property type="nucleotide sequence ID" value="NZ_FNNS01000005.1"/>
</dbReference>
<sequence>MAPFNLEKNIREKMENRELKPSPDAWKKLQAQLDENQPKKKSRGWYYLAASVVGILIISTVFLNQNTVEVDTKIVKENVQGKSKENGEIIEMNTEVVSEFSNPSKEKNPSEGSKTEKQPKQTTKNSKPIPPKKESAIDKKLKRSEALANSPIEINPILKDDEIFNTKVEEVVASVQSLQNKNEEVTAEEVEALLNKARRDIQTQRILNNPKVDATALLQEVEWELEKSFRDKVFDALGEGFQKIRTAISQRND</sequence>
<protein>
    <submittedName>
        <fullName evidence="4">Uncharacterized protein</fullName>
    </submittedName>
</protein>
<proteinExistence type="predicted"/>
<keyword evidence="1" id="KW-0175">Coiled coil</keyword>
<gene>
    <name evidence="4" type="ORF">SAMN04487908_10453</name>
</gene>
<dbReference type="Proteomes" id="UP000184172">
    <property type="component" value="Unassembled WGS sequence"/>
</dbReference>
<evidence type="ECO:0000313" key="5">
    <source>
        <dbReference type="Proteomes" id="UP000184172"/>
    </source>
</evidence>
<evidence type="ECO:0000256" key="2">
    <source>
        <dbReference type="SAM" id="MobiDB-lite"/>
    </source>
</evidence>
<name>A0A1M6CRP8_9FLAO</name>
<keyword evidence="5" id="KW-1185">Reference proteome</keyword>
<feature type="region of interest" description="Disordered" evidence="2">
    <location>
        <begin position="93"/>
        <end position="142"/>
    </location>
</feature>
<feature type="compositionally biased region" description="Basic and acidic residues" evidence="2">
    <location>
        <begin position="8"/>
        <end position="24"/>
    </location>
</feature>
<organism evidence="4 5">
    <name type="scientific">Aequorivita viscosa</name>
    <dbReference type="NCBI Taxonomy" id="797419"/>
    <lineage>
        <taxon>Bacteria</taxon>
        <taxon>Pseudomonadati</taxon>
        <taxon>Bacteroidota</taxon>
        <taxon>Flavobacteriia</taxon>
        <taxon>Flavobacteriales</taxon>
        <taxon>Flavobacteriaceae</taxon>
        <taxon>Aequorivita</taxon>
    </lineage>
</organism>
<dbReference type="STRING" id="797419.SAMN05216556_10552"/>
<feature type="transmembrane region" description="Helical" evidence="3">
    <location>
        <begin position="45"/>
        <end position="63"/>
    </location>
</feature>
<evidence type="ECO:0000256" key="1">
    <source>
        <dbReference type="SAM" id="Coils"/>
    </source>
</evidence>
<keyword evidence="3" id="KW-0812">Transmembrane</keyword>
<keyword evidence="3" id="KW-0472">Membrane</keyword>
<dbReference type="OrthoDB" id="1247025at2"/>
<feature type="compositionally biased region" description="Basic and acidic residues" evidence="2">
    <location>
        <begin position="131"/>
        <end position="142"/>
    </location>
</feature>
<feature type="coiled-coil region" evidence="1">
    <location>
        <begin position="168"/>
        <end position="207"/>
    </location>
</feature>
<feature type="compositionally biased region" description="Basic and acidic residues" evidence="2">
    <location>
        <begin position="104"/>
        <end position="119"/>
    </location>
</feature>
<dbReference type="EMBL" id="FQYV01000004">
    <property type="protein sequence ID" value="SHI63531.1"/>
    <property type="molecule type" value="Genomic_DNA"/>
</dbReference>
<feature type="region of interest" description="Disordered" evidence="2">
    <location>
        <begin position="1"/>
        <end position="24"/>
    </location>
</feature>
<reference evidence="5" key="1">
    <citation type="submission" date="2016-11" db="EMBL/GenBank/DDBJ databases">
        <authorList>
            <person name="Varghese N."/>
            <person name="Submissions S."/>
        </authorList>
    </citation>
    <scope>NUCLEOTIDE SEQUENCE [LARGE SCALE GENOMIC DNA]</scope>
    <source>
        <strain evidence="5">DSM 26349</strain>
    </source>
</reference>
<evidence type="ECO:0000256" key="3">
    <source>
        <dbReference type="SAM" id="Phobius"/>
    </source>
</evidence>
<accession>A0A1M6CRP8</accession>
<keyword evidence="3" id="KW-1133">Transmembrane helix</keyword>
<dbReference type="AlphaFoldDB" id="A0A1M6CRP8"/>